<protein>
    <submittedName>
        <fullName evidence="1">Uncharacterized protein</fullName>
    </submittedName>
</protein>
<dbReference type="VEuPathDB" id="VectorBase:GPAI044513"/>
<dbReference type="AlphaFoldDB" id="A0A1B0AG03"/>
<dbReference type="Proteomes" id="UP000092445">
    <property type="component" value="Unassembled WGS sequence"/>
</dbReference>
<name>A0A1B0AG03_GLOPL</name>
<organism evidence="1 2">
    <name type="scientific">Glossina pallidipes</name>
    <name type="common">Tsetse fly</name>
    <dbReference type="NCBI Taxonomy" id="7398"/>
    <lineage>
        <taxon>Eukaryota</taxon>
        <taxon>Metazoa</taxon>
        <taxon>Ecdysozoa</taxon>
        <taxon>Arthropoda</taxon>
        <taxon>Hexapoda</taxon>
        <taxon>Insecta</taxon>
        <taxon>Pterygota</taxon>
        <taxon>Neoptera</taxon>
        <taxon>Endopterygota</taxon>
        <taxon>Diptera</taxon>
        <taxon>Brachycera</taxon>
        <taxon>Muscomorpha</taxon>
        <taxon>Hippoboscoidea</taxon>
        <taxon>Glossinidae</taxon>
        <taxon>Glossina</taxon>
    </lineage>
</organism>
<keyword evidence="2" id="KW-1185">Reference proteome</keyword>
<evidence type="ECO:0000313" key="1">
    <source>
        <dbReference type="EnsemblMetazoa" id="GPAI044513-PA"/>
    </source>
</evidence>
<dbReference type="EnsemblMetazoa" id="GPAI044513-RA">
    <property type="protein sequence ID" value="GPAI044513-PA"/>
    <property type="gene ID" value="GPAI044513"/>
</dbReference>
<evidence type="ECO:0000313" key="2">
    <source>
        <dbReference type="Proteomes" id="UP000092445"/>
    </source>
</evidence>
<proteinExistence type="predicted"/>
<sequence length="106" mass="11888">MVVVVRDSDNGGNGGRDDDSSGSSLIINHKYNCNQGNISSFLLHMPMQQKAALTCHSQLTCWQQAEKSHIHIRSVWEEEFVWYGVGLMLCQLKSKYQQMLTITAAA</sequence>
<reference evidence="2" key="1">
    <citation type="submission" date="2014-03" db="EMBL/GenBank/DDBJ databases">
        <authorList>
            <person name="Aksoy S."/>
            <person name="Warren W."/>
            <person name="Wilson R.K."/>
        </authorList>
    </citation>
    <scope>NUCLEOTIDE SEQUENCE [LARGE SCALE GENOMIC DNA]</scope>
    <source>
        <strain evidence="2">IAEA</strain>
    </source>
</reference>
<accession>A0A1B0AG03</accession>
<reference evidence="1" key="2">
    <citation type="submission" date="2020-05" db="UniProtKB">
        <authorList>
            <consortium name="EnsemblMetazoa"/>
        </authorList>
    </citation>
    <scope>IDENTIFICATION</scope>
    <source>
        <strain evidence="1">IAEA</strain>
    </source>
</reference>